<dbReference type="PANTHER" id="PTHR30485">
    <property type="entry name" value="NI/FE-HYDROGENASE 1 B-TYPE CYTOCHROME SUBUNIT"/>
    <property type="match status" value="1"/>
</dbReference>
<reference evidence="9 10" key="1">
    <citation type="submission" date="2020-08" db="EMBL/GenBank/DDBJ databases">
        <title>Genomic Encyclopedia of Type Strains, Phase IV (KMG-IV): sequencing the most valuable type-strain genomes for metagenomic binning, comparative biology and taxonomic classification.</title>
        <authorList>
            <person name="Goeker M."/>
        </authorList>
    </citation>
    <scope>NUCLEOTIDE SEQUENCE [LARGE SCALE GENOMIC DNA]</scope>
    <source>
        <strain evidence="9 10">DSM 28570</strain>
    </source>
</reference>
<dbReference type="Gene3D" id="1.20.950.20">
    <property type="entry name" value="Transmembrane di-heme cytochromes, Chain C"/>
    <property type="match status" value="1"/>
</dbReference>
<accession>A0A840V5U4</accession>
<keyword evidence="5 7" id="KW-0472">Membrane</keyword>
<evidence type="ECO:0000256" key="4">
    <source>
        <dbReference type="ARBA" id="ARBA00022989"/>
    </source>
</evidence>
<comment type="caution">
    <text evidence="9">The sequence shown here is derived from an EMBL/GenBank/DDBJ whole genome shotgun (WGS) entry which is preliminary data.</text>
</comment>
<dbReference type="RefSeq" id="WP_183351143.1">
    <property type="nucleotide sequence ID" value="NZ_JACHEO010000011.1"/>
</dbReference>
<dbReference type="AlphaFoldDB" id="A0A840V5U4"/>
<dbReference type="PANTHER" id="PTHR30485:SF2">
    <property type="entry name" value="BLL0597 PROTEIN"/>
    <property type="match status" value="1"/>
</dbReference>
<proteinExistence type="predicted"/>
<evidence type="ECO:0000256" key="1">
    <source>
        <dbReference type="ARBA" id="ARBA00004651"/>
    </source>
</evidence>
<comment type="subcellular location">
    <subcellularLocation>
        <location evidence="1">Cell membrane</location>
        <topology evidence="1">Multi-pass membrane protein</topology>
    </subcellularLocation>
</comment>
<dbReference type="GO" id="GO:0020037">
    <property type="term" value="F:heme binding"/>
    <property type="evidence" value="ECO:0007669"/>
    <property type="project" value="TreeGrafter"/>
</dbReference>
<evidence type="ECO:0000256" key="7">
    <source>
        <dbReference type="SAM" id="Phobius"/>
    </source>
</evidence>
<name>A0A840V5U4_9BACT</name>
<feature type="transmembrane region" description="Helical" evidence="7">
    <location>
        <begin position="97"/>
        <end position="119"/>
    </location>
</feature>
<evidence type="ECO:0000256" key="2">
    <source>
        <dbReference type="ARBA" id="ARBA00022475"/>
    </source>
</evidence>
<sequence length="221" mass="24863">MNEKKQVVVWDSFIRVFHWSLLLLFFVAYLTGDDKGPLHRYVGYAVLLLVIARIFWGFWGTKHALFSDFICSPAKGLNYLKELVTGKPTHYIGHNPAAAWMILLLLASSIIVCLTGYAAHTTKRGLNSIGSGNTISIVGNAYADDDKNERHEDKHKERERHSDRENDDESDSVWSDIHEISAQFMLILICLHIVGVAVSSKVHNENLVKGIITGKKDITTE</sequence>
<keyword evidence="4 7" id="KW-1133">Transmembrane helix</keyword>
<dbReference type="GO" id="GO:0005886">
    <property type="term" value="C:plasma membrane"/>
    <property type="evidence" value="ECO:0007669"/>
    <property type="project" value="UniProtKB-SubCell"/>
</dbReference>
<evidence type="ECO:0000256" key="5">
    <source>
        <dbReference type="ARBA" id="ARBA00023136"/>
    </source>
</evidence>
<feature type="region of interest" description="Disordered" evidence="6">
    <location>
        <begin position="146"/>
        <end position="172"/>
    </location>
</feature>
<organism evidence="9 10">
    <name type="scientific">Desulfoprunum benzoelyticum</name>
    <dbReference type="NCBI Taxonomy" id="1506996"/>
    <lineage>
        <taxon>Bacteria</taxon>
        <taxon>Pseudomonadati</taxon>
        <taxon>Thermodesulfobacteriota</taxon>
        <taxon>Desulfobulbia</taxon>
        <taxon>Desulfobulbales</taxon>
        <taxon>Desulfobulbaceae</taxon>
        <taxon>Desulfoprunum</taxon>
    </lineage>
</organism>
<dbReference type="InterPro" id="IPR051542">
    <property type="entry name" value="Hydrogenase_cytochrome"/>
</dbReference>
<evidence type="ECO:0000256" key="3">
    <source>
        <dbReference type="ARBA" id="ARBA00022692"/>
    </source>
</evidence>
<dbReference type="InterPro" id="IPR016174">
    <property type="entry name" value="Di-haem_cyt_TM"/>
</dbReference>
<evidence type="ECO:0000256" key="6">
    <source>
        <dbReference type="SAM" id="MobiDB-lite"/>
    </source>
</evidence>
<protein>
    <submittedName>
        <fullName evidence="9">Cytochrome b</fullName>
    </submittedName>
</protein>
<evidence type="ECO:0000313" key="9">
    <source>
        <dbReference type="EMBL" id="MBB5348421.1"/>
    </source>
</evidence>
<evidence type="ECO:0000259" key="8">
    <source>
        <dbReference type="Pfam" id="PF01292"/>
    </source>
</evidence>
<dbReference type="InterPro" id="IPR011577">
    <property type="entry name" value="Cyt_b561_bac/Ni-Hgenase"/>
</dbReference>
<keyword evidence="10" id="KW-1185">Reference proteome</keyword>
<gene>
    <name evidence="9" type="ORF">HNQ81_002156</name>
</gene>
<feature type="transmembrane region" description="Helical" evidence="7">
    <location>
        <begin position="41"/>
        <end position="59"/>
    </location>
</feature>
<feature type="compositionally biased region" description="Basic and acidic residues" evidence="6">
    <location>
        <begin position="146"/>
        <end position="164"/>
    </location>
</feature>
<dbReference type="EMBL" id="JACHEO010000011">
    <property type="protein sequence ID" value="MBB5348421.1"/>
    <property type="molecule type" value="Genomic_DNA"/>
</dbReference>
<dbReference type="GO" id="GO:0009055">
    <property type="term" value="F:electron transfer activity"/>
    <property type="evidence" value="ECO:0007669"/>
    <property type="project" value="InterPro"/>
</dbReference>
<dbReference type="Pfam" id="PF01292">
    <property type="entry name" value="Ni_hydr_CYTB"/>
    <property type="match status" value="1"/>
</dbReference>
<keyword evidence="2" id="KW-1003">Cell membrane</keyword>
<dbReference type="SUPFAM" id="SSF81342">
    <property type="entry name" value="Transmembrane di-heme cytochromes"/>
    <property type="match status" value="1"/>
</dbReference>
<evidence type="ECO:0000313" key="10">
    <source>
        <dbReference type="Proteomes" id="UP000539642"/>
    </source>
</evidence>
<feature type="domain" description="Cytochrome b561 bacterial/Ni-hydrogenase" evidence="8">
    <location>
        <begin position="9"/>
        <end position="214"/>
    </location>
</feature>
<keyword evidence="3 7" id="KW-0812">Transmembrane</keyword>
<feature type="transmembrane region" description="Helical" evidence="7">
    <location>
        <begin position="12"/>
        <end position="29"/>
    </location>
</feature>
<dbReference type="Proteomes" id="UP000539642">
    <property type="component" value="Unassembled WGS sequence"/>
</dbReference>
<dbReference type="GO" id="GO:0022904">
    <property type="term" value="P:respiratory electron transport chain"/>
    <property type="evidence" value="ECO:0007669"/>
    <property type="project" value="InterPro"/>
</dbReference>